<comment type="similarity">
    <text evidence="3">Belongs to the EMC2 family.</text>
</comment>
<feature type="domain" description="EMC2 TPR-like" evidence="4">
    <location>
        <begin position="110"/>
        <end position="205"/>
    </location>
</feature>
<accession>A0AAD9YXP0</accession>
<dbReference type="Gene3D" id="1.25.40.10">
    <property type="entry name" value="Tetratricopeptide repeat domain"/>
    <property type="match status" value="1"/>
</dbReference>
<keyword evidence="3" id="KW-0256">Endoplasmic reticulum</keyword>
<dbReference type="Proteomes" id="UP001276659">
    <property type="component" value="Unassembled WGS sequence"/>
</dbReference>
<evidence type="ECO:0000313" key="6">
    <source>
        <dbReference type="Proteomes" id="UP001276659"/>
    </source>
</evidence>
<dbReference type="InterPro" id="IPR011990">
    <property type="entry name" value="TPR-like_helical_dom_sf"/>
</dbReference>
<protein>
    <recommendedName>
        <fullName evidence="3">ER membrane protein complex subunit 2</fullName>
    </recommendedName>
</protein>
<gene>
    <name evidence="5" type="ORF">OEA41_004346</name>
</gene>
<comment type="caution">
    <text evidence="5">The sequence shown here is derived from an EMBL/GenBank/DDBJ whole genome shotgun (WGS) entry which is preliminary data.</text>
</comment>
<keyword evidence="3" id="KW-0472">Membrane</keyword>
<dbReference type="InterPro" id="IPR055217">
    <property type="entry name" value="TPR_EMC2"/>
</dbReference>
<comment type="function">
    <text evidence="3">Part of the endoplasmic reticulum membrane protein complex (EMC) that enables the energy-independent insertion into endoplasmic reticulum membranes of newly synthesized membrane proteins.</text>
</comment>
<proteinExistence type="inferred from homology"/>
<dbReference type="InterPro" id="IPR039856">
    <property type="entry name" value="EMC2-like"/>
</dbReference>
<sequence>MSLSSSLRHSNSEALSLSQQSTQYLQKHTSTGTSTIPVPFISYPESTELWLMYEKLLLSCLRAGDDKAAHLCIEKLIDRFGATNERIMGLRGLYQEAVAKDDAALGRILKEYDEVLAEDPVNTPVAKRRIALLQSLSRTTDAIDALTELLESSPTDIEAWTELSDLYLSQSLFPQAIFCLEEVLLVAPSAWNIHARLGEVLYISVTSSNESADGKTLAEAMRRFCRSIELCDDYLRGYYGLKMTSDRLLSAFPDNSKAAGQILSTDNGELPMPSTATVRKLNEKATSKLAEMTRWTTARGYNYAEVVAAKELLDKSTQPKQR</sequence>
<dbReference type="AlphaFoldDB" id="A0AAD9YXP0"/>
<keyword evidence="6" id="KW-1185">Reference proteome</keyword>
<keyword evidence="2" id="KW-0802">TPR repeat</keyword>
<name>A0AAD9YXP0_9LECA</name>
<comment type="subunit">
    <text evidence="3">Component of the ER membrane protein complex (EMC).</text>
</comment>
<organism evidence="5 6">
    <name type="scientific">Lepraria neglecta</name>
    <dbReference type="NCBI Taxonomy" id="209136"/>
    <lineage>
        <taxon>Eukaryota</taxon>
        <taxon>Fungi</taxon>
        <taxon>Dikarya</taxon>
        <taxon>Ascomycota</taxon>
        <taxon>Pezizomycotina</taxon>
        <taxon>Lecanoromycetes</taxon>
        <taxon>OSLEUM clade</taxon>
        <taxon>Lecanoromycetidae</taxon>
        <taxon>Lecanorales</taxon>
        <taxon>Lecanorineae</taxon>
        <taxon>Stereocaulaceae</taxon>
        <taxon>Lepraria</taxon>
    </lineage>
</organism>
<dbReference type="GO" id="GO:0072546">
    <property type="term" value="C:EMC complex"/>
    <property type="evidence" value="ECO:0007669"/>
    <property type="project" value="UniProtKB-UniRule"/>
</dbReference>
<evidence type="ECO:0000259" key="4">
    <source>
        <dbReference type="Pfam" id="PF22890"/>
    </source>
</evidence>
<dbReference type="Pfam" id="PF22890">
    <property type="entry name" value="TPR_EMC2"/>
    <property type="match status" value="1"/>
</dbReference>
<evidence type="ECO:0000256" key="2">
    <source>
        <dbReference type="ARBA" id="ARBA00022803"/>
    </source>
</evidence>
<reference evidence="5" key="1">
    <citation type="submission" date="2022-11" db="EMBL/GenBank/DDBJ databases">
        <title>Chromosomal genome sequence assembly and mating type (MAT) locus characterization of the leprose asexual lichenized fungus Lepraria neglecta (Nyl.) Erichsen.</title>
        <authorList>
            <person name="Allen J.L."/>
            <person name="Pfeffer B."/>
        </authorList>
    </citation>
    <scope>NUCLEOTIDE SEQUENCE</scope>
    <source>
        <strain evidence="5">Allen 5258</strain>
    </source>
</reference>
<keyword evidence="1" id="KW-0677">Repeat</keyword>
<evidence type="ECO:0000256" key="1">
    <source>
        <dbReference type="ARBA" id="ARBA00022737"/>
    </source>
</evidence>
<comment type="subcellular location">
    <subcellularLocation>
        <location evidence="3">Endoplasmic reticulum membrane</location>
        <topology evidence="3">Peripheral membrane protein</topology>
        <orientation evidence="3">Cytoplasmic side</orientation>
    </subcellularLocation>
</comment>
<evidence type="ECO:0000256" key="3">
    <source>
        <dbReference type="RuleBase" id="RU367091"/>
    </source>
</evidence>
<dbReference type="PANTHER" id="PTHR12760">
    <property type="entry name" value="TETRATRICOPEPTIDE REPEAT PROTEIN"/>
    <property type="match status" value="1"/>
</dbReference>
<dbReference type="EMBL" id="JASNWA010000010">
    <property type="protein sequence ID" value="KAK3167900.1"/>
    <property type="molecule type" value="Genomic_DNA"/>
</dbReference>
<dbReference type="SUPFAM" id="SSF48452">
    <property type="entry name" value="TPR-like"/>
    <property type="match status" value="1"/>
</dbReference>
<evidence type="ECO:0000313" key="5">
    <source>
        <dbReference type="EMBL" id="KAK3167900.1"/>
    </source>
</evidence>